<evidence type="ECO:0000256" key="4">
    <source>
        <dbReference type="ARBA" id="ARBA00004496"/>
    </source>
</evidence>
<dbReference type="GO" id="GO:0004523">
    <property type="term" value="F:RNA-DNA hybrid ribonuclease activity"/>
    <property type="evidence" value="ECO:0007669"/>
    <property type="project" value="UniProtKB-UniRule"/>
</dbReference>
<feature type="binding site" evidence="14 15">
    <location>
        <position position="129"/>
    </location>
    <ligand>
        <name>a divalent metal cation</name>
        <dbReference type="ChEBI" id="CHEBI:60240"/>
    </ligand>
</feature>
<evidence type="ECO:0000256" key="11">
    <source>
        <dbReference type="ARBA" id="ARBA00022759"/>
    </source>
</evidence>
<organism evidence="18 19">
    <name type="scientific">Candidatus Wildermuthbacteria bacterium RIFCSPHIGHO2_12_FULL_40_12</name>
    <dbReference type="NCBI Taxonomy" id="1802457"/>
    <lineage>
        <taxon>Bacteria</taxon>
        <taxon>Candidatus Wildermuthiibacteriota</taxon>
    </lineage>
</organism>
<evidence type="ECO:0000256" key="13">
    <source>
        <dbReference type="ARBA" id="ARBA00023211"/>
    </source>
</evidence>
<dbReference type="Proteomes" id="UP000177078">
    <property type="component" value="Unassembled WGS sequence"/>
</dbReference>
<evidence type="ECO:0000256" key="6">
    <source>
        <dbReference type="ARBA" id="ARBA00012180"/>
    </source>
</evidence>
<evidence type="ECO:0000256" key="8">
    <source>
        <dbReference type="ARBA" id="ARBA00022490"/>
    </source>
</evidence>
<dbReference type="HAMAP" id="MF_00052_B">
    <property type="entry name" value="RNase_HII_B"/>
    <property type="match status" value="1"/>
</dbReference>
<dbReference type="InterPro" id="IPR024567">
    <property type="entry name" value="RNase_HII/HIII_dom"/>
</dbReference>
<feature type="binding site" evidence="14 15">
    <location>
        <position position="24"/>
    </location>
    <ligand>
        <name>a divalent metal cation</name>
        <dbReference type="ChEBI" id="CHEBI:60240"/>
    </ligand>
</feature>
<keyword evidence="9 14" id="KW-0540">Nuclease</keyword>
<reference evidence="18 19" key="1">
    <citation type="journal article" date="2016" name="Nat. Commun.">
        <title>Thousands of microbial genomes shed light on interconnected biogeochemical processes in an aquifer system.</title>
        <authorList>
            <person name="Anantharaman K."/>
            <person name="Brown C.T."/>
            <person name="Hug L.A."/>
            <person name="Sharon I."/>
            <person name="Castelle C.J."/>
            <person name="Probst A.J."/>
            <person name="Thomas B.C."/>
            <person name="Singh A."/>
            <person name="Wilkins M.J."/>
            <person name="Karaoz U."/>
            <person name="Brodie E.L."/>
            <person name="Williams K.H."/>
            <person name="Hubbard S.S."/>
            <person name="Banfield J.F."/>
        </authorList>
    </citation>
    <scope>NUCLEOTIDE SEQUENCE [LARGE SCALE GENOMIC DNA]</scope>
</reference>
<evidence type="ECO:0000256" key="16">
    <source>
        <dbReference type="RuleBase" id="RU003515"/>
    </source>
</evidence>
<sequence>MTPTLKEEKKLWKQGYKVVVGLDEAGRGALAGPVVAAAVAMAKLKMKNEKLKTIFKNIKDSKQLTPKQREEFYKLIAVNPHIKWGIGRVSEKIIDKINIKNAAELAMERAVKNLKMKNGKLKIGYLIVDGNQLANRKLKTMNHKLIVRADEKVFSCAAASILAKVTRDKIMRQYHKKYPLYGLDKHKGYATAKHLKALRKYKSCAIHRQSFRPVCSC</sequence>
<evidence type="ECO:0000256" key="7">
    <source>
        <dbReference type="ARBA" id="ARBA00019179"/>
    </source>
</evidence>
<dbReference type="GO" id="GO:0043137">
    <property type="term" value="P:DNA replication, removal of RNA primer"/>
    <property type="evidence" value="ECO:0007669"/>
    <property type="project" value="TreeGrafter"/>
</dbReference>
<dbReference type="PROSITE" id="PS51975">
    <property type="entry name" value="RNASE_H_2"/>
    <property type="match status" value="1"/>
</dbReference>
<evidence type="ECO:0000313" key="19">
    <source>
        <dbReference type="Proteomes" id="UP000177078"/>
    </source>
</evidence>
<name>A0A1G2RH84_9BACT</name>
<evidence type="ECO:0000313" key="18">
    <source>
        <dbReference type="EMBL" id="OHA71411.1"/>
    </source>
</evidence>
<comment type="similarity">
    <text evidence="5 14 16">Belongs to the RNase HII family.</text>
</comment>
<dbReference type="GO" id="GO:0006298">
    <property type="term" value="P:mismatch repair"/>
    <property type="evidence" value="ECO:0007669"/>
    <property type="project" value="TreeGrafter"/>
</dbReference>
<comment type="cofactor">
    <cofactor evidence="14 15">
        <name>Mn(2+)</name>
        <dbReference type="ChEBI" id="CHEBI:29035"/>
    </cofactor>
    <cofactor evidence="14 15">
        <name>Mg(2+)</name>
        <dbReference type="ChEBI" id="CHEBI:18420"/>
    </cofactor>
    <text evidence="14 15">Manganese or magnesium. Binds 1 divalent metal ion per monomer in the absence of substrate. May bind a second metal ion after substrate binding.</text>
</comment>
<keyword evidence="10 14" id="KW-0479">Metal-binding</keyword>
<dbReference type="InterPro" id="IPR036397">
    <property type="entry name" value="RNaseH_sf"/>
</dbReference>
<dbReference type="PANTHER" id="PTHR10954">
    <property type="entry name" value="RIBONUCLEASE H2 SUBUNIT A"/>
    <property type="match status" value="1"/>
</dbReference>
<dbReference type="GO" id="GO:0003723">
    <property type="term" value="F:RNA binding"/>
    <property type="evidence" value="ECO:0007669"/>
    <property type="project" value="UniProtKB-UniRule"/>
</dbReference>
<keyword evidence="12 14" id="KW-0378">Hydrolase</keyword>
<feature type="domain" description="RNase H type-2" evidence="17">
    <location>
        <begin position="17"/>
        <end position="217"/>
    </location>
</feature>
<evidence type="ECO:0000256" key="3">
    <source>
        <dbReference type="ARBA" id="ARBA00004065"/>
    </source>
</evidence>
<keyword evidence="8 14" id="KW-0963">Cytoplasm</keyword>
<dbReference type="AlphaFoldDB" id="A0A1G2RH84"/>
<comment type="subcellular location">
    <subcellularLocation>
        <location evidence="4 14">Cytoplasm</location>
    </subcellularLocation>
</comment>
<dbReference type="Pfam" id="PF01351">
    <property type="entry name" value="RNase_HII"/>
    <property type="match status" value="1"/>
</dbReference>
<comment type="cofactor">
    <cofactor evidence="2">
        <name>Mg(2+)</name>
        <dbReference type="ChEBI" id="CHEBI:18420"/>
    </cofactor>
</comment>
<dbReference type="SUPFAM" id="SSF53098">
    <property type="entry name" value="Ribonuclease H-like"/>
    <property type="match status" value="1"/>
</dbReference>
<dbReference type="Gene3D" id="3.30.420.10">
    <property type="entry name" value="Ribonuclease H-like superfamily/Ribonuclease H"/>
    <property type="match status" value="1"/>
</dbReference>
<keyword evidence="13 14" id="KW-0464">Manganese</keyword>
<dbReference type="GO" id="GO:0030145">
    <property type="term" value="F:manganese ion binding"/>
    <property type="evidence" value="ECO:0007669"/>
    <property type="project" value="UniProtKB-UniRule"/>
</dbReference>
<evidence type="ECO:0000259" key="17">
    <source>
        <dbReference type="PROSITE" id="PS51975"/>
    </source>
</evidence>
<accession>A0A1G2RH84</accession>
<feature type="binding site" evidence="14 15">
    <location>
        <position position="23"/>
    </location>
    <ligand>
        <name>a divalent metal cation</name>
        <dbReference type="ChEBI" id="CHEBI:60240"/>
    </ligand>
</feature>
<evidence type="ECO:0000256" key="9">
    <source>
        <dbReference type="ARBA" id="ARBA00022722"/>
    </source>
</evidence>
<evidence type="ECO:0000256" key="10">
    <source>
        <dbReference type="ARBA" id="ARBA00022723"/>
    </source>
</evidence>
<comment type="caution">
    <text evidence="18">The sequence shown here is derived from an EMBL/GenBank/DDBJ whole genome shotgun (WGS) entry which is preliminary data.</text>
</comment>
<protein>
    <recommendedName>
        <fullName evidence="7 14">Ribonuclease HII</fullName>
        <shortName evidence="14">RNase HII</shortName>
        <ecNumber evidence="6 14">3.1.26.4</ecNumber>
    </recommendedName>
</protein>
<dbReference type="GO" id="GO:0005737">
    <property type="term" value="C:cytoplasm"/>
    <property type="evidence" value="ECO:0007669"/>
    <property type="project" value="UniProtKB-SubCell"/>
</dbReference>
<dbReference type="InterPro" id="IPR022898">
    <property type="entry name" value="RNase_HII"/>
</dbReference>
<evidence type="ECO:0000256" key="5">
    <source>
        <dbReference type="ARBA" id="ARBA00007383"/>
    </source>
</evidence>
<evidence type="ECO:0000256" key="1">
    <source>
        <dbReference type="ARBA" id="ARBA00000077"/>
    </source>
</evidence>
<evidence type="ECO:0000256" key="12">
    <source>
        <dbReference type="ARBA" id="ARBA00022801"/>
    </source>
</evidence>
<comment type="function">
    <text evidence="3 14 16">Endonuclease that specifically degrades the RNA of RNA-DNA hybrids.</text>
</comment>
<dbReference type="GO" id="GO:0032299">
    <property type="term" value="C:ribonuclease H2 complex"/>
    <property type="evidence" value="ECO:0007669"/>
    <property type="project" value="TreeGrafter"/>
</dbReference>
<comment type="catalytic activity">
    <reaction evidence="1 14 15 16">
        <text>Endonucleolytic cleavage to 5'-phosphomonoester.</text>
        <dbReference type="EC" id="3.1.26.4"/>
    </reaction>
</comment>
<dbReference type="CDD" id="cd07182">
    <property type="entry name" value="RNase_HII_bacteria_HII_like"/>
    <property type="match status" value="1"/>
</dbReference>
<evidence type="ECO:0000256" key="15">
    <source>
        <dbReference type="PROSITE-ProRule" id="PRU01319"/>
    </source>
</evidence>
<dbReference type="STRING" id="1802457.A3F15_02540"/>
<evidence type="ECO:0000256" key="2">
    <source>
        <dbReference type="ARBA" id="ARBA00001946"/>
    </source>
</evidence>
<dbReference type="PANTHER" id="PTHR10954:SF18">
    <property type="entry name" value="RIBONUCLEASE HII"/>
    <property type="match status" value="1"/>
</dbReference>
<dbReference type="EMBL" id="MHUC01000001">
    <property type="protein sequence ID" value="OHA71411.1"/>
    <property type="molecule type" value="Genomic_DNA"/>
</dbReference>
<dbReference type="EC" id="3.1.26.4" evidence="6 14"/>
<dbReference type="InterPro" id="IPR012337">
    <property type="entry name" value="RNaseH-like_sf"/>
</dbReference>
<dbReference type="InterPro" id="IPR001352">
    <property type="entry name" value="RNase_HII/HIII"/>
</dbReference>
<dbReference type="NCBIfam" id="NF000595">
    <property type="entry name" value="PRK00015.1-3"/>
    <property type="match status" value="1"/>
</dbReference>
<proteinExistence type="inferred from homology"/>
<keyword evidence="11 14" id="KW-0255">Endonuclease</keyword>
<gene>
    <name evidence="14" type="primary">rnhB</name>
    <name evidence="18" type="ORF">A3F15_02540</name>
</gene>
<evidence type="ECO:0000256" key="14">
    <source>
        <dbReference type="HAMAP-Rule" id="MF_00052"/>
    </source>
</evidence>